<comment type="caution">
    <text evidence="1">The sequence shown here is derived from an EMBL/GenBank/DDBJ whole genome shotgun (WGS) entry which is preliminary data.</text>
</comment>
<protein>
    <submittedName>
        <fullName evidence="1">Uncharacterized protein</fullName>
    </submittedName>
</protein>
<proteinExistence type="predicted"/>
<organism evidence="1">
    <name type="scientific">gut metagenome</name>
    <dbReference type="NCBI Taxonomy" id="749906"/>
    <lineage>
        <taxon>unclassified sequences</taxon>
        <taxon>metagenomes</taxon>
        <taxon>organismal metagenomes</taxon>
    </lineage>
</organism>
<evidence type="ECO:0000313" key="1">
    <source>
        <dbReference type="EMBL" id="EJW92867.1"/>
    </source>
</evidence>
<dbReference type="PROSITE" id="PS51257">
    <property type="entry name" value="PROKAR_LIPOPROTEIN"/>
    <property type="match status" value="1"/>
</dbReference>
<reference evidence="1" key="1">
    <citation type="journal article" date="2012" name="PLoS ONE">
        <title>Gene sets for utilization of primary and secondary nutrition supplies in the distal gut of endangered iberian lynx.</title>
        <authorList>
            <person name="Alcaide M."/>
            <person name="Messina E."/>
            <person name="Richter M."/>
            <person name="Bargiela R."/>
            <person name="Peplies J."/>
            <person name="Huws S.A."/>
            <person name="Newbold C.J."/>
            <person name="Golyshin P.N."/>
            <person name="Simon M.A."/>
            <person name="Lopez G."/>
            <person name="Yakimov M.M."/>
            <person name="Ferrer M."/>
        </authorList>
    </citation>
    <scope>NUCLEOTIDE SEQUENCE</scope>
</reference>
<sequence length="52" mass="5633">MKEGLLAERIAQSPEAARGDASGDVATWVSISYACKPQTGSWRFRKAVLHSV</sequence>
<dbReference type="AlphaFoldDB" id="J9FTH4"/>
<name>J9FTH4_9ZZZZ</name>
<dbReference type="EMBL" id="AMCI01007301">
    <property type="protein sequence ID" value="EJW92867.1"/>
    <property type="molecule type" value="Genomic_DNA"/>
</dbReference>
<gene>
    <name evidence="1" type="ORF">EVA_19021</name>
</gene>
<accession>J9FTH4</accession>